<dbReference type="AlphaFoldDB" id="A0A9D4Z4Y5"/>
<keyword evidence="2" id="KW-1185">Reference proteome</keyword>
<dbReference type="Proteomes" id="UP000886520">
    <property type="component" value="Chromosome 24"/>
</dbReference>
<sequence length="120" mass="13703">MIIRGGLKRHSSQVLLSNMSNGITTQSSQAKVVYDMHHVQVNVKSRQVLGAMMDEDLFGTEDQEGHSLRLQYMRCIGMFQVPSTVYDMIKHIDNHKNEEDLLSRTLSINHLQSSKLVLYV</sequence>
<organism evidence="1 2">
    <name type="scientific">Adiantum capillus-veneris</name>
    <name type="common">Maidenhair fern</name>
    <dbReference type="NCBI Taxonomy" id="13818"/>
    <lineage>
        <taxon>Eukaryota</taxon>
        <taxon>Viridiplantae</taxon>
        <taxon>Streptophyta</taxon>
        <taxon>Embryophyta</taxon>
        <taxon>Tracheophyta</taxon>
        <taxon>Polypodiopsida</taxon>
        <taxon>Polypodiidae</taxon>
        <taxon>Polypodiales</taxon>
        <taxon>Pteridineae</taxon>
        <taxon>Pteridaceae</taxon>
        <taxon>Vittarioideae</taxon>
        <taxon>Adiantum</taxon>
    </lineage>
</organism>
<gene>
    <name evidence="1" type="ORF">GOP47_0024356</name>
</gene>
<dbReference type="EMBL" id="JABFUD020000024">
    <property type="protein sequence ID" value="KAI5059936.1"/>
    <property type="molecule type" value="Genomic_DNA"/>
</dbReference>
<proteinExistence type="predicted"/>
<accession>A0A9D4Z4Y5</accession>
<evidence type="ECO:0000313" key="1">
    <source>
        <dbReference type="EMBL" id="KAI5059936.1"/>
    </source>
</evidence>
<evidence type="ECO:0000313" key="2">
    <source>
        <dbReference type="Proteomes" id="UP000886520"/>
    </source>
</evidence>
<comment type="caution">
    <text evidence="1">The sequence shown here is derived from an EMBL/GenBank/DDBJ whole genome shotgun (WGS) entry which is preliminary data.</text>
</comment>
<name>A0A9D4Z4Y5_ADICA</name>
<reference evidence="1" key="1">
    <citation type="submission" date="2021-01" db="EMBL/GenBank/DDBJ databases">
        <title>Adiantum capillus-veneris genome.</title>
        <authorList>
            <person name="Fang Y."/>
            <person name="Liao Q."/>
        </authorList>
    </citation>
    <scope>NUCLEOTIDE SEQUENCE</scope>
    <source>
        <strain evidence="1">H3</strain>
        <tissue evidence="1">Leaf</tissue>
    </source>
</reference>
<protein>
    <submittedName>
        <fullName evidence="1">Uncharacterized protein</fullName>
    </submittedName>
</protein>